<dbReference type="HOGENOM" id="CLU_232259_0_0_1"/>
<feature type="region of interest" description="Disordered" evidence="1">
    <location>
        <begin position="2023"/>
        <end position="2100"/>
    </location>
</feature>
<feature type="compositionally biased region" description="Polar residues" evidence="1">
    <location>
        <begin position="758"/>
        <end position="780"/>
    </location>
</feature>
<dbReference type="OMA" id="TIADPFQ"/>
<reference evidence="3" key="1">
    <citation type="submission" date="2007-04" db="EMBL/GenBank/DDBJ databases">
        <title>Annotation of Pediculus humanus corporis strain USDA.</title>
        <authorList>
            <person name="Kirkness E."/>
            <person name="Hannick L."/>
            <person name="Hass B."/>
            <person name="Bruggner R."/>
            <person name="Lawson D."/>
            <person name="Bidwell S."/>
            <person name="Joardar V."/>
            <person name="Caler E."/>
            <person name="Walenz B."/>
            <person name="Inman J."/>
            <person name="Schobel S."/>
            <person name="Galinsky K."/>
            <person name="Amedeo P."/>
            <person name="Strausberg R."/>
        </authorList>
    </citation>
    <scope>NUCLEOTIDE SEQUENCE</scope>
    <source>
        <strain evidence="3">USDA</strain>
    </source>
</reference>
<feature type="region of interest" description="Disordered" evidence="1">
    <location>
        <begin position="1629"/>
        <end position="1650"/>
    </location>
</feature>
<dbReference type="Proteomes" id="UP000009046">
    <property type="component" value="Unassembled WGS sequence"/>
</dbReference>
<feature type="compositionally biased region" description="Polar residues" evidence="1">
    <location>
        <begin position="1927"/>
        <end position="1939"/>
    </location>
</feature>
<feature type="region of interest" description="Disordered" evidence="1">
    <location>
        <begin position="729"/>
        <end position="827"/>
    </location>
</feature>
<dbReference type="OrthoDB" id="2556847at2759"/>
<name>E0VX25_PEDHC</name>
<evidence type="ECO:0000313" key="5">
    <source>
        <dbReference type="Proteomes" id="UP000009046"/>
    </source>
</evidence>
<sequence>MNLYATCCESAASSLATTQYPPIVPNRNQVVKLLPQPGHLVGRTQIMPGGTQNQISKSKQPQQILPKPIPPNNSPQKQSVPRLNTAMPQQTPLLINQPQAQSPALLLNQVLTSGAPVIVQPAGPGGTVHLMLRTPTPTLQSGPGPPQNKMIIANASQPQPQATVLIQNRQQVVRFMTAQGPMQLQQIQTPSGPQLIAIPQNQSLSFPPNSVLVQGPTPNTLQLPQSSGNTLQLRQSPSAIIQSNTFPQTSLPNQMSLQSQIFPANNASATSGPGMKRDEKGTPLVDGSVCVPVNTLMGKESVNRNAKSERTNNVEENVLINRTIVTKNFGKADNLCSTPVSVQSTPTTQKNITSSLRQIRTGSLANRNKQINQNTETKEKSEESKSLCNLTRIIDSVASNTEHLISPPPPKSDNNLPTSAANSGADDIIKSPPSSDDIISKLSLNDVFMTGNKSLNLNKRPNLTIVQKHSKVIQSDVEEANVGINRLIMSPSSNNNNNNNNNSGSNLNVDFENLTENYDTLEMKGMTASAGVQTQGFVPEHNASSNQNFPTQEETKKGKKKSSSKKKGKKEENRVDLWDLMKSAGIGDDEFDEPSEMSTFSQDASTISEPLEISASETDLLTQFQSASQVSGGIRVVVGEDGRPVIINGGNVIIPENVQNNSSGTGTESGETDAVLQNMILPDNVFNFTPQAFATAQTQLNQLIQDHGGLATSSADQQLLSQIFGATPTSIASSTPSNASTNSTPVVDTASPAPIPNVPNQTPGNNENLLVNVTPNNSEIPQSLQPTPLPPPPPPPPTHPPQKQETKSEYIGGPPPGLPPLGPDSLVITNNNASPALMQYLQTHQGIIQFQHDPVTKTIQPSLIIPHPQHKLEPPTQVPSQQENNKTDKIITTTTTTNTTVSNSVRTFNSQSSQDLIKGRNEIKGNIDIGNTSDHKGKIITASVPPVNTTPINPNMVKVNLVRVVKDNPSLLQMATETNNLIGYKERNKNLSEKEIAEIDKKIQQNRAILDQYMLTDNNNGGVSSAVNAPPHQNVIIKDSKGGIGNYQTGSMDKLFNVADKTTETQTLEDLQNLDMTLIKGFHPASNSCVPTPNSDFQAKFLESIGMANKTPPPSKGTVSIGTGTSSATTPAATVITSQTNTLKRGRKKKEKIQNQATQADVKTETTPSLRYNVTELTPEQNIRLNQALQSRGPIVNQIENLDAIKQIIHEEVRKITANSLDNTSIRFTASSLPVEEQEMTTENQNLTTPTNVVLSNPSLNQLLEQPSNHGNVISLQGSELIAVNSGNQQIFAPQNQVLSGNHFISSNNQILAIGGPHNQLVSLGNPINSSNQIVTLGSPPNLMSVGGTNVASPGAVIVGSNGNVVAIVHPNAPPGQNSGIVQRVQTIQLTTPKQQHLKTIQSQIQTLSSKPSRTPNEQATLQKLILEQQKILSTGKLLPTFSGQQIHGMHIVSQPITGTSRLYQAQTVAQQQQQSQLPQSLSQVHQNSQSSQQTQSQNFISANSNNSAQPSKSNFTTQTGISCGTSTSDFNSSYQSNLPKMSVPPTVLISDVPTSNYGPLYVNPNTSGKNVTKCEKGTSPIQIQMGTQTVANMEYRSGKMSTGTMTSPNTGKPQAVVAPAIVIQQTENSSPTYQIKPRQQTTASEQPLRTQVPALSRTAFIEQQMRTDQAGATMPDTKTPFLSKSDACKRLIRYHVMDEKALSLQDLATADDIFEATAQHLLDKFRVMKEKYKYLLMLESMREVSTAERIMVDRNFIIEERMELEELREKEKRLQEEFENPSIIYRNNPDTPLIKTDFTLDDVKTEMNNLMNSDKCDGGGGGGVVAVGEDKVSMISKNIKHVNSSDINSDDVTKDDSFHLTEANRNEELAKIKSETKECKNTRTVSSVKSPTDPSSHFYPEDYLGSGQNSSSCSSSSTSTSSNGNVNRQRNVKITRTFSEGGIKDENSGADINAQVQSAIDSILNLQKCETLSTDGTGGVGVGGGGDDGTSEKKRTKKKRKHGDKSLEKCKRIKIKGFGTLRKEKIVSDGNGNDDDDDDDDDDEDEDNEDEDEGNHDGGGGGNDEHDGAIVNRSYENYEEDDDEDDEEDGGGSDADPILDEAIRSILTS</sequence>
<accession>E0VX25</accession>
<dbReference type="PANTHER" id="PTHR15572:SF0">
    <property type="entry name" value="GLUTAMINE-RICH PROTEIN-RELATED"/>
    <property type="match status" value="1"/>
</dbReference>
<feature type="compositionally biased region" description="Low complexity" evidence="1">
    <location>
        <begin position="56"/>
        <end position="66"/>
    </location>
</feature>
<dbReference type="EMBL" id="DS235827">
    <property type="protein sequence ID" value="EEB17931.1"/>
    <property type="molecule type" value="Genomic_DNA"/>
</dbReference>
<feature type="compositionally biased region" description="Basic residues" evidence="1">
    <location>
        <begin position="557"/>
        <end position="568"/>
    </location>
</feature>
<feature type="region of interest" description="Disordered" evidence="1">
    <location>
        <begin position="1882"/>
        <end position="1948"/>
    </location>
</feature>
<feature type="region of interest" description="Disordered" evidence="1">
    <location>
        <begin position="401"/>
        <end position="432"/>
    </location>
</feature>
<feature type="compositionally biased region" description="Low complexity" evidence="1">
    <location>
        <begin position="729"/>
        <end position="745"/>
    </location>
</feature>
<evidence type="ECO:0000313" key="4">
    <source>
        <dbReference type="EnsemblMetazoa" id="PHUM494000-PA"/>
    </source>
</evidence>
<dbReference type="EMBL" id="AAZO01005974">
    <property type="status" value="NOT_ANNOTATED_CDS"/>
    <property type="molecule type" value="Genomic_DNA"/>
</dbReference>
<dbReference type="InParanoid" id="E0VX25"/>
<feature type="region of interest" description="Disordered" evidence="1">
    <location>
        <begin position="1108"/>
        <end position="1128"/>
    </location>
</feature>
<feature type="region of interest" description="Disordered" evidence="1">
    <location>
        <begin position="362"/>
        <end position="385"/>
    </location>
</feature>
<dbReference type="Pfam" id="PF15249">
    <property type="entry name" value="GLTSCR1"/>
    <property type="match status" value="1"/>
</dbReference>
<protein>
    <recommendedName>
        <fullName evidence="2">GLTSCR protein conserved domain-containing protein</fullName>
    </recommendedName>
</protein>
<reference evidence="4" key="3">
    <citation type="submission" date="2021-02" db="UniProtKB">
        <authorList>
            <consortium name="EnsemblMetazoa"/>
        </authorList>
    </citation>
    <scope>IDENTIFICATION</scope>
    <source>
        <strain evidence="4">USDA</strain>
    </source>
</reference>
<dbReference type="InterPro" id="IPR052438">
    <property type="entry name" value="Chromatin_remod/trans_coact"/>
</dbReference>
<dbReference type="EnsemblMetazoa" id="PHUM494000-RA">
    <property type="protein sequence ID" value="PHUM494000-PA"/>
    <property type="gene ID" value="PHUM494000"/>
</dbReference>
<feature type="compositionally biased region" description="Acidic residues" evidence="1">
    <location>
        <begin position="2033"/>
        <end position="2055"/>
    </location>
</feature>
<evidence type="ECO:0000259" key="2">
    <source>
        <dbReference type="Pfam" id="PF15249"/>
    </source>
</evidence>
<feature type="compositionally biased region" description="Polar residues" evidence="1">
    <location>
        <begin position="412"/>
        <end position="422"/>
    </location>
</feature>
<dbReference type="GeneID" id="8235965"/>
<dbReference type="GO" id="GO:0016514">
    <property type="term" value="C:SWI/SNF complex"/>
    <property type="evidence" value="ECO:0007669"/>
    <property type="project" value="TreeGrafter"/>
</dbReference>
<feature type="compositionally biased region" description="Pro residues" evidence="1">
    <location>
        <begin position="813"/>
        <end position="822"/>
    </location>
</feature>
<feature type="compositionally biased region" description="Low complexity" evidence="1">
    <location>
        <begin position="1906"/>
        <end position="1926"/>
    </location>
</feature>
<feature type="compositionally biased region" description="Polar residues" evidence="1">
    <location>
        <begin position="1154"/>
        <end position="1164"/>
    </location>
</feature>
<feature type="compositionally biased region" description="Basic residues" evidence="1">
    <location>
        <begin position="1995"/>
        <end position="2004"/>
    </location>
</feature>
<dbReference type="KEGG" id="phu:Phum_PHUM494000"/>
<keyword evidence="5" id="KW-1185">Reference proteome</keyword>
<feature type="region of interest" description="Disordered" evidence="1">
    <location>
        <begin position="538"/>
        <end position="575"/>
    </location>
</feature>
<feature type="region of interest" description="Disordered" evidence="1">
    <location>
        <begin position="1973"/>
        <end position="2011"/>
    </location>
</feature>
<dbReference type="InterPro" id="IPR015671">
    <property type="entry name" value="GSCR1_dom"/>
</dbReference>
<feature type="region of interest" description="Disordered" evidence="1">
    <location>
        <begin position="1145"/>
        <end position="1164"/>
    </location>
</feature>
<feature type="compositionally biased region" description="Low complexity" evidence="1">
    <location>
        <begin position="1475"/>
        <end position="1498"/>
    </location>
</feature>
<feature type="compositionally biased region" description="Gly residues" evidence="1">
    <location>
        <begin position="1977"/>
        <end position="1989"/>
    </location>
</feature>
<proteinExistence type="predicted"/>
<feature type="domain" description="GLTSCR protein conserved" evidence="2">
    <location>
        <begin position="1669"/>
        <end position="1770"/>
    </location>
</feature>
<dbReference type="GO" id="GO:0045893">
    <property type="term" value="P:positive regulation of DNA-templated transcription"/>
    <property type="evidence" value="ECO:0007669"/>
    <property type="project" value="TreeGrafter"/>
</dbReference>
<gene>
    <name evidence="4" type="primary">8235965</name>
    <name evidence="3" type="ORF">Phum_PHUM494000</name>
</gene>
<feature type="compositionally biased region" description="Polar residues" evidence="1">
    <location>
        <begin position="362"/>
        <end position="375"/>
    </location>
</feature>
<feature type="compositionally biased region" description="Acidic residues" evidence="1">
    <location>
        <begin position="2078"/>
        <end position="2092"/>
    </location>
</feature>
<dbReference type="VEuPathDB" id="VectorBase:PHUM494000"/>
<feature type="compositionally biased region" description="Polar residues" evidence="1">
    <location>
        <begin position="538"/>
        <end position="552"/>
    </location>
</feature>
<feature type="compositionally biased region" description="Pro residues" evidence="1">
    <location>
        <begin position="787"/>
        <end position="800"/>
    </location>
</feature>
<dbReference type="eggNOG" id="ENOG502S0NW">
    <property type="taxonomic scope" value="Eukaryota"/>
</dbReference>
<feature type="compositionally biased region" description="Low complexity" evidence="1">
    <location>
        <begin position="1117"/>
        <end position="1128"/>
    </location>
</feature>
<feature type="region of interest" description="Disordered" evidence="1">
    <location>
        <begin position="1475"/>
        <end position="1521"/>
    </location>
</feature>
<feature type="region of interest" description="Disordered" evidence="1">
    <location>
        <begin position="46"/>
        <end position="81"/>
    </location>
</feature>
<reference evidence="3" key="2">
    <citation type="submission" date="2007-04" db="EMBL/GenBank/DDBJ databases">
        <title>The genome of the human body louse.</title>
        <authorList>
            <consortium name="The Human Body Louse Genome Consortium"/>
            <person name="Kirkness E."/>
            <person name="Walenz B."/>
            <person name="Hass B."/>
            <person name="Bruggner R."/>
            <person name="Strausberg R."/>
        </authorList>
    </citation>
    <scope>NUCLEOTIDE SEQUENCE</scope>
    <source>
        <strain evidence="3">USDA</strain>
    </source>
</reference>
<dbReference type="RefSeq" id="XP_002430669.1">
    <property type="nucleotide sequence ID" value="XM_002430624.1"/>
</dbReference>
<organism>
    <name type="scientific">Pediculus humanus subsp. corporis</name>
    <name type="common">Body louse</name>
    <dbReference type="NCBI Taxonomy" id="121224"/>
    <lineage>
        <taxon>Eukaryota</taxon>
        <taxon>Metazoa</taxon>
        <taxon>Ecdysozoa</taxon>
        <taxon>Arthropoda</taxon>
        <taxon>Hexapoda</taxon>
        <taxon>Insecta</taxon>
        <taxon>Pterygota</taxon>
        <taxon>Neoptera</taxon>
        <taxon>Paraneoptera</taxon>
        <taxon>Psocodea</taxon>
        <taxon>Troctomorpha</taxon>
        <taxon>Phthiraptera</taxon>
        <taxon>Anoplura</taxon>
        <taxon>Pediculidae</taxon>
        <taxon>Pediculus</taxon>
    </lineage>
</organism>
<evidence type="ECO:0000313" key="3">
    <source>
        <dbReference type="EMBL" id="EEB17931.1"/>
    </source>
</evidence>
<feature type="compositionally biased region" description="Polar residues" evidence="1">
    <location>
        <begin position="1883"/>
        <end position="1896"/>
    </location>
</feature>
<feature type="compositionally biased region" description="Basic and acidic residues" evidence="1">
    <location>
        <begin position="376"/>
        <end position="385"/>
    </location>
</feature>
<dbReference type="PANTHER" id="PTHR15572">
    <property type="entry name" value="GLIOMA TUMOR SUPPRESSOR CANDIDATE REGION GENE 1"/>
    <property type="match status" value="1"/>
</dbReference>
<dbReference type="CTD" id="8235965"/>
<feature type="compositionally biased region" description="Polar residues" evidence="1">
    <location>
        <begin position="1499"/>
        <end position="1521"/>
    </location>
</feature>
<feature type="region of interest" description="Disordered" evidence="1">
    <location>
        <begin position="268"/>
        <end position="287"/>
    </location>
</feature>
<dbReference type="STRING" id="121224.E0VX25"/>
<evidence type="ECO:0000256" key="1">
    <source>
        <dbReference type="SAM" id="MobiDB-lite"/>
    </source>
</evidence>